<evidence type="ECO:0000313" key="3">
    <source>
        <dbReference type="Proteomes" id="UP000762676"/>
    </source>
</evidence>
<feature type="compositionally biased region" description="Basic residues" evidence="1">
    <location>
        <begin position="12"/>
        <end position="26"/>
    </location>
</feature>
<comment type="caution">
    <text evidence="2">The sequence shown here is derived from an EMBL/GenBank/DDBJ whole genome shotgun (WGS) entry which is preliminary data.</text>
</comment>
<gene>
    <name evidence="2" type="ORF">ElyMa_001914600</name>
</gene>
<dbReference type="AlphaFoldDB" id="A0AAV4ET22"/>
<evidence type="ECO:0000313" key="2">
    <source>
        <dbReference type="EMBL" id="GFR64153.1"/>
    </source>
</evidence>
<organism evidence="2 3">
    <name type="scientific">Elysia marginata</name>
    <dbReference type="NCBI Taxonomy" id="1093978"/>
    <lineage>
        <taxon>Eukaryota</taxon>
        <taxon>Metazoa</taxon>
        <taxon>Spiralia</taxon>
        <taxon>Lophotrochozoa</taxon>
        <taxon>Mollusca</taxon>
        <taxon>Gastropoda</taxon>
        <taxon>Heterobranchia</taxon>
        <taxon>Euthyneura</taxon>
        <taxon>Panpulmonata</taxon>
        <taxon>Sacoglossa</taxon>
        <taxon>Placobranchoidea</taxon>
        <taxon>Plakobranchidae</taxon>
        <taxon>Elysia</taxon>
    </lineage>
</organism>
<feature type="region of interest" description="Disordered" evidence="1">
    <location>
        <begin position="1"/>
        <end position="79"/>
    </location>
</feature>
<protein>
    <submittedName>
        <fullName evidence="2">Dynein heavy chain 2, axonemal</fullName>
    </submittedName>
</protein>
<dbReference type="Proteomes" id="UP000762676">
    <property type="component" value="Unassembled WGS sequence"/>
</dbReference>
<feature type="compositionally biased region" description="Acidic residues" evidence="1">
    <location>
        <begin position="52"/>
        <end position="75"/>
    </location>
</feature>
<dbReference type="EMBL" id="BMAT01003882">
    <property type="protein sequence ID" value="GFR64153.1"/>
    <property type="molecule type" value="Genomic_DNA"/>
</dbReference>
<proteinExistence type="predicted"/>
<evidence type="ECO:0000256" key="1">
    <source>
        <dbReference type="SAM" id="MobiDB-lite"/>
    </source>
</evidence>
<accession>A0AAV4ET22</accession>
<reference evidence="2 3" key="1">
    <citation type="journal article" date="2021" name="Elife">
        <title>Chloroplast acquisition without the gene transfer in kleptoplastic sea slugs, Plakobranchus ocellatus.</title>
        <authorList>
            <person name="Maeda T."/>
            <person name="Takahashi S."/>
            <person name="Yoshida T."/>
            <person name="Shimamura S."/>
            <person name="Takaki Y."/>
            <person name="Nagai Y."/>
            <person name="Toyoda A."/>
            <person name="Suzuki Y."/>
            <person name="Arimoto A."/>
            <person name="Ishii H."/>
            <person name="Satoh N."/>
            <person name="Nishiyama T."/>
            <person name="Hasebe M."/>
            <person name="Maruyama T."/>
            <person name="Minagawa J."/>
            <person name="Obokata J."/>
            <person name="Shigenobu S."/>
        </authorList>
    </citation>
    <scope>NUCLEOTIDE SEQUENCE [LARGE SCALE GENOMIC DNA]</scope>
</reference>
<name>A0AAV4ET22_9GAST</name>
<keyword evidence="3" id="KW-1185">Reference proteome</keyword>
<sequence>MSTTGSKPASARSRRTPTKSASKKGSSKHESQNSLENGEIEQEDPASAPEVGGEEGEETVAEEEQEPEQEPEEEAIVPASEMIRKRIVVAGMPEINLTPDHENMIDNFLEDQDVHILVAYNDSHRGFNLEHTIPNFPVNQLCYFIKSLGTTTVDSDNFLTNVQYGAVKGGHIESLLRVMMGIYAPIFFENRSWPDSIKNDFSAQLHRFLASLTDTRWKLEGKTVLYVPTEGMKINEEDAAKNKELVQRLESEYCTRIA</sequence>